<dbReference type="PROSITE" id="PS01031">
    <property type="entry name" value="SHSP"/>
    <property type="match status" value="1"/>
</dbReference>
<dbReference type="PANTHER" id="PTHR43670:SF129">
    <property type="entry name" value="HSP20_ALPHA CRYSTALLIN FAMILY PROTEIN, EXPRESSED"/>
    <property type="match status" value="1"/>
</dbReference>
<dbReference type="GO" id="GO:0006952">
    <property type="term" value="P:defense response"/>
    <property type="evidence" value="ECO:0007669"/>
    <property type="project" value="UniProtKB-KW"/>
</dbReference>
<sequence>MKTTQGPRVYSGVDPRYEWSRGKEFDTLVVDVAGFKKDELKVKVDNSRNLRISGERAVEGNRWCHFLESFRLPEDCDLNVIRAKFHQDVLYVIVPRPINRDQNAPSDHNNNIYRKNDEQLQTEEIKDDSIKQDHMITNMRRQNHVSVWGVARSLNRNKHVILNVVVAILLVWFVICGRHKRATYEGLPKTKE</sequence>
<keyword evidence="6" id="KW-0812">Transmembrane</keyword>
<dbReference type="PANTHER" id="PTHR43670">
    <property type="entry name" value="HEAT SHOCK PROTEIN 26"/>
    <property type="match status" value="1"/>
</dbReference>
<keyword evidence="6" id="KW-0472">Membrane</keyword>
<evidence type="ECO:0000256" key="4">
    <source>
        <dbReference type="PROSITE-ProRule" id="PRU00285"/>
    </source>
</evidence>
<evidence type="ECO:0000259" key="7">
    <source>
        <dbReference type="PROSITE" id="PS01031"/>
    </source>
</evidence>
<dbReference type="Gene3D" id="2.60.40.790">
    <property type="match status" value="1"/>
</dbReference>
<dbReference type="Proteomes" id="UP000515123">
    <property type="component" value="Linkage group 12"/>
</dbReference>
<accession>A0A6P5G1F9</accession>
<evidence type="ECO:0000313" key="8">
    <source>
        <dbReference type="Proteomes" id="UP000515123"/>
    </source>
</evidence>
<evidence type="ECO:0000256" key="3">
    <source>
        <dbReference type="ARBA" id="ARBA00022821"/>
    </source>
</evidence>
<dbReference type="OrthoDB" id="1431247at2759"/>
<reference evidence="8" key="1">
    <citation type="journal article" date="2015" name="Nat. Genet.">
        <title>The pineapple genome and the evolution of CAM photosynthesis.</title>
        <authorList>
            <person name="Ming R."/>
            <person name="VanBuren R."/>
            <person name="Wai C.M."/>
            <person name="Tang H."/>
            <person name="Schatz M.C."/>
            <person name="Bowers J.E."/>
            <person name="Lyons E."/>
            <person name="Wang M.L."/>
            <person name="Chen J."/>
            <person name="Biggers E."/>
            <person name="Zhang J."/>
            <person name="Huang L."/>
            <person name="Zhang L."/>
            <person name="Miao W."/>
            <person name="Zhang J."/>
            <person name="Ye Z."/>
            <person name="Miao C."/>
            <person name="Lin Z."/>
            <person name="Wang H."/>
            <person name="Zhou H."/>
            <person name="Yim W.C."/>
            <person name="Priest H.D."/>
            <person name="Zheng C."/>
            <person name="Woodhouse M."/>
            <person name="Edger P.P."/>
            <person name="Guyot R."/>
            <person name="Guo H.B."/>
            <person name="Guo H."/>
            <person name="Zheng G."/>
            <person name="Singh R."/>
            <person name="Sharma A."/>
            <person name="Min X."/>
            <person name="Zheng Y."/>
            <person name="Lee H."/>
            <person name="Gurtowski J."/>
            <person name="Sedlazeck F.J."/>
            <person name="Harkess A."/>
            <person name="McKain M.R."/>
            <person name="Liao Z."/>
            <person name="Fang J."/>
            <person name="Liu J."/>
            <person name="Zhang X."/>
            <person name="Zhang Q."/>
            <person name="Hu W."/>
            <person name="Qin Y."/>
            <person name="Wang K."/>
            <person name="Chen L.Y."/>
            <person name="Shirley N."/>
            <person name="Lin Y.R."/>
            <person name="Liu L.Y."/>
            <person name="Hernandez A.G."/>
            <person name="Wright C.L."/>
            <person name="Bulone V."/>
            <person name="Tuskan G.A."/>
            <person name="Heath K."/>
            <person name="Zee F."/>
            <person name="Moore P.H."/>
            <person name="Sunkar R."/>
            <person name="Leebens-Mack J.H."/>
            <person name="Mockler T."/>
            <person name="Bennetzen J.L."/>
            <person name="Freeling M."/>
            <person name="Sankoff D."/>
            <person name="Paterson A.H."/>
            <person name="Zhu X."/>
            <person name="Yang X."/>
            <person name="Smith J.A."/>
            <person name="Cushman J.C."/>
            <person name="Paull R.E."/>
            <person name="Yu Q."/>
        </authorList>
    </citation>
    <scope>NUCLEOTIDE SEQUENCE [LARGE SCALE GENOMIC DNA]</scope>
    <source>
        <strain evidence="8">cv. F153</strain>
    </source>
</reference>
<feature type="domain" description="SHSP" evidence="7">
    <location>
        <begin position="8"/>
        <end position="111"/>
    </location>
</feature>
<gene>
    <name evidence="9" type="primary">LOC109717946</name>
</gene>
<keyword evidence="6" id="KW-1133">Transmembrane helix</keyword>
<dbReference type="InterPro" id="IPR002068">
    <property type="entry name" value="A-crystallin/Hsp20_dom"/>
</dbReference>
<keyword evidence="8" id="KW-1185">Reference proteome</keyword>
<dbReference type="InterPro" id="IPR008978">
    <property type="entry name" value="HSP20-like_chaperone"/>
</dbReference>
<evidence type="ECO:0000256" key="1">
    <source>
        <dbReference type="ARBA" id="ARBA00004162"/>
    </source>
</evidence>
<evidence type="ECO:0000256" key="6">
    <source>
        <dbReference type="SAM" id="Phobius"/>
    </source>
</evidence>
<reference evidence="9" key="2">
    <citation type="submission" date="2025-08" db="UniProtKB">
        <authorList>
            <consortium name="RefSeq"/>
        </authorList>
    </citation>
    <scope>IDENTIFICATION</scope>
    <source>
        <tissue evidence="9">Leaf</tissue>
    </source>
</reference>
<organism evidence="8 9">
    <name type="scientific">Ananas comosus</name>
    <name type="common">Pineapple</name>
    <name type="synonym">Ananas ananas</name>
    <dbReference type="NCBI Taxonomy" id="4615"/>
    <lineage>
        <taxon>Eukaryota</taxon>
        <taxon>Viridiplantae</taxon>
        <taxon>Streptophyta</taxon>
        <taxon>Embryophyta</taxon>
        <taxon>Tracheophyta</taxon>
        <taxon>Spermatophyta</taxon>
        <taxon>Magnoliopsida</taxon>
        <taxon>Liliopsida</taxon>
        <taxon>Poales</taxon>
        <taxon>Bromeliaceae</taxon>
        <taxon>Bromelioideae</taxon>
        <taxon>Ananas</taxon>
    </lineage>
</organism>
<dbReference type="AlphaFoldDB" id="A0A6P5G1F9"/>
<dbReference type="GeneID" id="109717946"/>
<evidence type="ECO:0000256" key="5">
    <source>
        <dbReference type="RuleBase" id="RU003616"/>
    </source>
</evidence>
<dbReference type="RefSeq" id="XP_020099498.1">
    <property type="nucleotide sequence ID" value="XM_020243909.1"/>
</dbReference>
<dbReference type="Pfam" id="PF00011">
    <property type="entry name" value="HSP20"/>
    <property type="match status" value="1"/>
</dbReference>
<protein>
    <submittedName>
        <fullName evidence="9">Uncharacterized protein LOC109717946</fullName>
    </submittedName>
</protein>
<dbReference type="SUPFAM" id="SSF49764">
    <property type="entry name" value="HSP20-like chaperones"/>
    <property type="match status" value="1"/>
</dbReference>
<dbReference type="GO" id="GO:0005886">
    <property type="term" value="C:plasma membrane"/>
    <property type="evidence" value="ECO:0007669"/>
    <property type="project" value="UniProtKB-SubCell"/>
</dbReference>
<keyword evidence="3" id="KW-0611">Plant defense</keyword>
<evidence type="ECO:0000256" key="2">
    <source>
        <dbReference type="ARBA" id="ARBA00022475"/>
    </source>
</evidence>
<proteinExistence type="inferred from homology"/>
<feature type="transmembrane region" description="Helical" evidence="6">
    <location>
        <begin position="160"/>
        <end position="177"/>
    </location>
</feature>
<keyword evidence="2" id="KW-1003">Cell membrane</keyword>
<comment type="subcellular location">
    <subcellularLocation>
        <location evidence="1">Cell membrane</location>
        <topology evidence="1">Single-pass membrane protein</topology>
    </subcellularLocation>
</comment>
<evidence type="ECO:0000313" key="9">
    <source>
        <dbReference type="RefSeq" id="XP_020099498.1"/>
    </source>
</evidence>
<dbReference type="GO" id="GO:0034605">
    <property type="term" value="P:cellular response to heat"/>
    <property type="evidence" value="ECO:0007669"/>
    <property type="project" value="TreeGrafter"/>
</dbReference>
<comment type="similarity">
    <text evidence="4 5">Belongs to the small heat shock protein (HSP20) family.</text>
</comment>
<name>A0A6P5G1F9_ANACO</name>